<dbReference type="AlphaFoldDB" id="A0A813TSE4"/>
<dbReference type="Proteomes" id="UP000663889">
    <property type="component" value="Unassembled WGS sequence"/>
</dbReference>
<sequence>MNKILVTNNHTFINNFNLNYYQNIKEILTFDDAQSIVNSSIQYALEQQLKPNIISSLQLDNPINIIETNESIQVKFLLNNYVLTVSTAKSNYFATLDETNTQISASQNDGPVPLVGAITIYSNSTIQVIVDFLINFSTSCDNQLINKLKNLTNTQIHIRPANVTDGQVRILKGDIYVLYDYSLTTQVIGNFTGTIIHTIPPTLTIVY</sequence>
<comment type="caution">
    <text evidence="1">The sequence shown here is derived from an EMBL/GenBank/DDBJ whole genome shotgun (WGS) entry which is preliminary data.</text>
</comment>
<organism evidence="1 2">
    <name type="scientific">Rotaria sordida</name>
    <dbReference type="NCBI Taxonomy" id="392033"/>
    <lineage>
        <taxon>Eukaryota</taxon>
        <taxon>Metazoa</taxon>
        <taxon>Spiralia</taxon>
        <taxon>Gnathifera</taxon>
        <taxon>Rotifera</taxon>
        <taxon>Eurotatoria</taxon>
        <taxon>Bdelloidea</taxon>
        <taxon>Philodinida</taxon>
        <taxon>Philodinidae</taxon>
        <taxon>Rotaria</taxon>
    </lineage>
</organism>
<evidence type="ECO:0000313" key="2">
    <source>
        <dbReference type="Proteomes" id="UP000663889"/>
    </source>
</evidence>
<evidence type="ECO:0000313" key="1">
    <source>
        <dbReference type="EMBL" id="CAF0813296.1"/>
    </source>
</evidence>
<proteinExistence type="predicted"/>
<gene>
    <name evidence="1" type="ORF">SEV965_LOCUS1234</name>
</gene>
<accession>A0A813TSE4</accession>
<reference evidence="1" key="1">
    <citation type="submission" date="2021-02" db="EMBL/GenBank/DDBJ databases">
        <authorList>
            <person name="Nowell W R."/>
        </authorList>
    </citation>
    <scope>NUCLEOTIDE SEQUENCE</scope>
</reference>
<protein>
    <submittedName>
        <fullName evidence="1">Uncharacterized protein</fullName>
    </submittedName>
</protein>
<dbReference type="EMBL" id="CAJNOU010000023">
    <property type="protein sequence ID" value="CAF0813296.1"/>
    <property type="molecule type" value="Genomic_DNA"/>
</dbReference>
<name>A0A813TSE4_9BILA</name>